<protein>
    <recommendedName>
        <fullName evidence="5">3-phospho-D-glycerate guanylyltransferase</fullName>
        <shortName evidence="5">3PG guanylyltransferase</shortName>
        <ecNumber evidence="5">2.7.7.106</ecNumber>
    </recommendedName>
</protein>
<comment type="catalytic activity">
    <reaction evidence="5">
        <text>(2R)-3-phosphoglycerate + GTP + H(+) = 3-[(R)-glyceryl]-diphospho-5'-guanosine + diphosphate</text>
        <dbReference type="Rhea" id="RHEA:63440"/>
        <dbReference type="ChEBI" id="CHEBI:15378"/>
        <dbReference type="ChEBI" id="CHEBI:33019"/>
        <dbReference type="ChEBI" id="CHEBI:37565"/>
        <dbReference type="ChEBI" id="CHEBI:58272"/>
        <dbReference type="ChEBI" id="CHEBI:147306"/>
        <dbReference type="EC" id="2.7.7.106"/>
    </reaction>
</comment>
<proteinExistence type="inferred from homology"/>
<dbReference type="NCBIfam" id="TIGR03552">
    <property type="entry name" value="F420_cofC"/>
    <property type="match status" value="1"/>
</dbReference>
<keyword evidence="3 5" id="KW-0547">Nucleotide-binding</keyword>
<dbReference type="Gene3D" id="3.90.550.10">
    <property type="entry name" value="Spore Coat Polysaccharide Biosynthesis Protein SpsA, Chain A"/>
    <property type="match status" value="1"/>
</dbReference>
<evidence type="ECO:0000256" key="2">
    <source>
        <dbReference type="ARBA" id="ARBA00022695"/>
    </source>
</evidence>
<accession>A0ABX1QDL1</accession>
<evidence type="ECO:0000313" key="7">
    <source>
        <dbReference type="Proteomes" id="UP000648984"/>
    </source>
</evidence>
<dbReference type="Pfam" id="PF01983">
    <property type="entry name" value="CofC"/>
    <property type="match status" value="1"/>
</dbReference>
<sequence>MTCWALIPLKDPAHGKGRLAGVLSPAERRRLIGAMLDRVLRTLENIPQIDGIALVTPASGITARDILILPDPGEGLNASLATGTRTLAKRGASELLVLHADLPLLACTDVEALIALGRCTGLGIAPDRYRRGTNAIFLKTGSDFSFHFGVGSFPAHLAEAVRCGLVPSVVDRPGLAMDIDEPHDLKQLSWYDLPRSTRRAPALTPFERSHPTWLTASPESSPMRVRD</sequence>
<comment type="pathway">
    <text evidence="5">Cofactor biosynthesis; coenzyme F420 biosynthesis.</text>
</comment>
<keyword evidence="7" id="KW-1185">Reference proteome</keyword>
<dbReference type="InterPro" id="IPR029044">
    <property type="entry name" value="Nucleotide-diphossugar_trans"/>
</dbReference>
<comment type="similarity">
    <text evidence="5">Belongs to the CofC family.</text>
</comment>
<dbReference type="HAMAP" id="MF_02114">
    <property type="entry name" value="CofC"/>
    <property type="match status" value="1"/>
</dbReference>
<dbReference type="Proteomes" id="UP000648984">
    <property type="component" value="Unassembled WGS sequence"/>
</dbReference>
<dbReference type="EC" id="2.7.7.106" evidence="5"/>
<dbReference type="EMBL" id="WTVQ01000033">
    <property type="protein sequence ID" value="NMG76464.1"/>
    <property type="molecule type" value="Genomic_DNA"/>
</dbReference>
<evidence type="ECO:0000256" key="1">
    <source>
        <dbReference type="ARBA" id="ARBA00022679"/>
    </source>
</evidence>
<keyword evidence="4 5" id="KW-0342">GTP-binding</keyword>
<evidence type="ECO:0000313" key="6">
    <source>
        <dbReference type="EMBL" id="NMG76464.1"/>
    </source>
</evidence>
<dbReference type="PANTHER" id="PTHR40392:SF1">
    <property type="entry name" value="2-PHOSPHO-L-LACTATE GUANYLYLTRANSFERASE"/>
    <property type="match status" value="1"/>
</dbReference>
<dbReference type="RefSeq" id="WP_169261610.1">
    <property type="nucleotide sequence ID" value="NZ_WTVQ01000033.1"/>
</dbReference>
<keyword evidence="2 5" id="KW-0548">Nucleotidyltransferase</keyword>
<comment type="function">
    <text evidence="5">Guanylyltransferase that catalyzes the activation of (2R)-3-phosphoglycerate (3PG) as 3-[(R)-glyceryl]-diphospho-5'-guanosine, via the condensation of 3PG with GTP. It is involved in the biosynthesis of a derivative of the hydride carrier cofactor coenzyme F420, 3PG-F420.</text>
</comment>
<dbReference type="InterPro" id="IPR002835">
    <property type="entry name" value="CofC"/>
</dbReference>
<gene>
    <name evidence="6" type="primary">cofC</name>
    <name evidence="5" type="synonym">fbiD</name>
    <name evidence="6" type="ORF">GPA25_17025</name>
</gene>
<comment type="caution">
    <text evidence="6">The sequence shown here is derived from an EMBL/GenBank/DDBJ whole genome shotgun (WGS) entry which is preliminary data.</text>
</comment>
<name>A0ABX1QDL1_9RHOO</name>
<evidence type="ECO:0000256" key="3">
    <source>
        <dbReference type="ARBA" id="ARBA00022741"/>
    </source>
</evidence>
<dbReference type="SUPFAM" id="SSF53448">
    <property type="entry name" value="Nucleotide-diphospho-sugar transferases"/>
    <property type="match status" value="1"/>
</dbReference>
<dbReference type="PANTHER" id="PTHR40392">
    <property type="entry name" value="2-PHOSPHO-L-LACTATE GUANYLYLTRANSFERASE"/>
    <property type="match status" value="1"/>
</dbReference>
<dbReference type="GO" id="GO:0043814">
    <property type="term" value="F:phospholactate guanylyltransferase activity"/>
    <property type="evidence" value="ECO:0007669"/>
    <property type="project" value="UniProtKB-EC"/>
</dbReference>
<keyword evidence="1 5" id="KW-0808">Transferase</keyword>
<evidence type="ECO:0000256" key="4">
    <source>
        <dbReference type="ARBA" id="ARBA00023134"/>
    </source>
</evidence>
<evidence type="ECO:0000256" key="5">
    <source>
        <dbReference type="HAMAP-Rule" id="MF_02114"/>
    </source>
</evidence>
<organism evidence="6 7">
    <name type="scientific">Aromatoleum diolicum</name>
    <dbReference type="NCBI Taxonomy" id="75796"/>
    <lineage>
        <taxon>Bacteria</taxon>
        <taxon>Pseudomonadati</taxon>
        <taxon>Pseudomonadota</taxon>
        <taxon>Betaproteobacteria</taxon>
        <taxon>Rhodocyclales</taxon>
        <taxon>Rhodocyclaceae</taxon>
        <taxon>Aromatoleum</taxon>
    </lineage>
</organism>
<reference evidence="6 7" key="1">
    <citation type="submission" date="2019-12" db="EMBL/GenBank/DDBJ databases">
        <title>Comparative genomics gives insights into the taxonomy of the Azoarcus-Aromatoleum group and reveals separate origins of nif in the plant-associated Azoarcus and non-plant-associated Aromatoleum sub-groups.</title>
        <authorList>
            <person name="Lafos M."/>
            <person name="Maluk M."/>
            <person name="Batista M."/>
            <person name="Junghare M."/>
            <person name="Carmona M."/>
            <person name="Faoro H."/>
            <person name="Cruz L.M."/>
            <person name="Battistoni F."/>
            <person name="De Souza E."/>
            <person name="Pedrosa F."/>
            <person name="Chen W.-M."/>
            <person name="Poole P.S."/>
            <person name="Dixon R.A."/>
            <person name="James E.K."/>
        </authorList>
    </citation>
    <scope>NUCLEOTIDE SEQUENCE [LARGE SCALE GENOMIC DNA]</scope>
    <source>
        <strain evidence="6 7">22Lin</strain>
    </source>
</reference>